<reference evidence="2" key="1">
    <citation type="submission" date="2018-02" db="EMBL/GenBank/DDBJ databases">
        <title>Draft genome sequencing of Rhodococcus opacus KU647198.</title>
        <authorList>
            <person name="Zheng B.-X."/>
        </authorList>
    </citation>
    <scope>NUCLEOTIDE SEQUENCE [LARGE SCALE GENOMIC DNA]</scope>
    <source>
        <strain evidence="2">04-OD7</strain>
    </source>
</reference>
<gene>
    <name evidence="1" type="ORF">C5613_31285</name>
</gene>
<proteinExistence type="predicted"/>
<organism evidence="1 2">
    <name type="scientific">Rhodococcus opacus</name>
    <name type="common">Nocardia opaca</name>
    <dbReference type="NCBI Taxonomy" id="37919"/>
    <lineage>
        <taxon>Bacteria</taxon>
        <taxon>Bacillati</taxon>
        <taxon>Actinomycetota</taxon>
        <taxon>Actinomycetes</taxon>
        <taxon>Mycobacteriales</taxon>
        <taxon>Nocardiaceae</taxon>
        <taxon>Rhodococcus</taxon>
    </lineage>
</organism>
<comment type="caution">
    <text evidence="1">The sequence shown here is derived from an EMBL/GenBank/DDBJ whole genome shotgun (WGS) entry which is preliminary data.</text>
</comment>
<dbReference type="AlphaFoldDB" id="A0A2S8IW65"/>
<evidence type="ECO:0000313" key="1">
    <source>
        <dbReference type="EMBL" id="PQP18988.1"/>
    </source>
</evidence>
<name>A0A2S8IW65_RHOOP</name>
<sequence>MRTRRWSENPAPACGGIEVHGHHRLATAHHLTLDLTRVVAYDAGLAVHLALTATADPARRARHQTRPLTDPRDLSARWSYLDVWLGILDHLVVADPYRARPDVHASAAGRSTYRTEPQYWIPTDSDVLARAITLTVEWAEIGLAPALATIALDRPVNPRRTPSRF</sequence>
<keyword evidence="1" id="KW-0723">Serine/threonine-protein kinase</keyword>
<accession>A0A2S8IW65</accession>
<evidence type="ECO:0000313" key="2">
    <source>
        <dbReference type="Proteomes" id="UP000239290"/>
    </source>
</evidence>
<keyword evidence="1" id="KW-0418">Kinase</keyword>
<keyword evidence="1" id="KW-0808">Transferase</keyword>
<dbReference type="RefSeq" id="WP_105420382.1">
    <property type="nucleotide sequence ID" value="NZ_PUIO01000047.1"/>
</dbReference>
<dbReference type="Proteomes" id="UP000239290">
    <property type="component" value="Unassembled WGS sequence"/>
</dbReference>
<dbReference type="EMBL" id="PUIO01000047">
    <property type="protein sequence ID" value="PQP18988.1"/>
    <property type="molecule type" value="Genomic_DNA"/>
</dbReference>
<protein>
    <submittedName>
        <fullName evidence="1">Serine/threonine protein kinase</fullName>
    </submittedName>
</protein>
<dbReference type="GO" id="GO:0004674">
    <property type="term" value="F:protein serine/threonine kinase activity"/>
    <property type="evidence" value="ECO:0007669"/>
    <property type="project" value="UniProtKB-KW"/>
</dbReference>